<organism evidence="3 4">
    <name type="scientific">Tothia fuscella</name>
    <dbReference type="NCBI Taxonomy" id="1048955"/>
    <lineage>
        <taxon>Eukaryota</taxon>
        <taxon>Fungi</taxon>
        <taxon>Dikarya</taxon>
        <taxon>Ascomycota</taxon>
        <taxon>Pezizomycotina</taxon>
        <taxon>Dothideomycetes</taxon>
        <taxon>Pleosporomycetidae</taxon>
        <taxon>Venturiales</taxon>
        <taxon>Cylindrosympodiaceae</taxon>
        <taxon>Tothia</taxon>
    </lineage>
</organism>
<evidence type="ECO:0008006" key="5">
    <source>
        <dbReference type="Google" id="ProtNLM"/>
    </source>
</evidence>
<feature type="signal peptide" evidence="2">
    <location>
        <begin position="1"/>
        <end position="20"/>
    </location>
</feature>
<reference evidence="3" key="1">
    <citation type="journal article" date="2020" name="Stud. Mycol.">
        <title>101 Dothideomycetes genomes: a test case for predicting lifestyles and emergence of pathogens.</title>
        <authorList>
            <person name="Haridas S."/>
            <person name="Albert R."/>
            <person name="Binder M."/>
            <person name="Bloem J."/>
            <person name="Labutti K."/>
            <person name="Salamov A."/>
            <person name="Andreopoulos B."/>
            <person name="Baker S."/>
            <person name="Barry K."/>
            <person name="Bills G."/>
            <person name="Bluhm B."/>
            <person name="Cannon C."/>
            <person name="Castanera R."/>
            <person name="Culley D."/>
            <person name="Daum C."/>
            <person name="Ezra D."/>
            <person name="Gonzalez J."/>
            <person name="Henrissat B."/>
            <person name="Kuo A."/>
            <person name="Liang C."/>
            <person name="Lipzen A."/>
            <person name="Lutzoni F."/>
            <person name="Magnuson J."/>
            <person name="Mondo S."/>
            <person name="Nolan M."/>
            <person name="Ohm R."/>
            <person name="Pangilinan J."/>
            <person name="Park H.-J."/>
            <person name="Ramirez L."/>
            <person name="Alfaro M."/>
            <person name="Sun H."/>
            <person name="Tritt A."/>
            <person name="Yoshinaga Y."/>
            <person name="Zwiers L.-H."/>
            <person name="Turgeon B."/>
            <person name="Goodwin S."/>
            <person name="Spatafora J."/>
            <person name="Crous P."/>
            <person name="Grigoriev I."/>
        </authorList>
    </citation>
    <scope>NUCLEOTIDE SEQUENCE</scope>
    <source>
        <strain evidence="3">CBS 130266</strain>
    </source>
</reference>
<feature type="compositionally biased region" description="Polar residues" evidence="1">
    <location>
        <begin position="90"/>
        <end position="99"/>
    </location>
</feature>
<evidence type="ECO:0000256" key="2">
    <source>
        <dbReference type="SAM" id="SignalP"/>
    </source>
</evidence>
<accession>A0A9P4TV15</accession>
<dbReference type="AlphaFoldDB" id="A0A9P4TV15"/>
<feature type="chain" id="PRO_5040361069" description="Secreted protein" evidence="2">
    <location>
        <begin position="21"/>
        <end position="113"/>
    </location>
</feature>
<evidence type="ECO:0000313" key="4">
    <source>
        <dbReference type="Proteomes" id="UP000800235"/>
    </source>
</evidence>
<evidence type="ECO:0000256" key="1">
    <source>
        <dbReference type="SAM" id="MobiDB-lite"/>
    </source>
</evidence>
<dbReference type="Proteomes" id="UP000800235">
    <property type="component" value="Unassembled WGS sequence"/>
</dbReference>
<keyword evidence="4" id="KW-1185">Reference proteome</keyword>
<protein>
    <recommendedName>
        <fullName evidence="5">Secreted protein</fullName>
    </recommendedName>
</protein>
<feature type="region of interest" description="Disordered" evidence="1">
    <location>
        <begin position="82"/>
        <end position="113"/>
    </location>
</feature>
<sequence length="113" mass="12141">MHLSFSIYILFPLCIQHALAYQCASWVPPEECVKSAAAFSERMKTARPVFPTTNVRAASPPPTKNCGGMAMMDADVLGCGPLRRPKPANASPTPTTLATQVVEPSPAVTERKL</sequence>
<name>A0A9P4TV15_9PEZI</name>
<evidence type="ECO:0000313" key="3">
    <source>
        <dbReference type="EMBL" id="KAF2423284.1"/>
    </source>
</evidence>
<gene>
    <name evidence="3" type="ORF">EJ08DRAFT_701236</name>
</gene>
<dbReference type="EMBL" id="MU007083">
    <property type="protein sequence ID" value="KAF2423284.1"/>
    <property type="molecule type" value="Genomic_DNA"/>
</dbReference>
<comment type="caution">
    <text evidence="3">The sequence shown here is derived from an EMBL/GenBank/DDBJ whole genome shotgun (WGS) entry which is preliminary data.</text>
</comment>
<keyword evidence="2" id="KW-0732">Signal</keyword>
<proteinExistence type="predicted"/>